<reference evidence="3" key="1">
    <citation type="submission" date="2021-02" db="EMBL/GenBank/DDBJ databases">
        <authorList>
            <person name="Nowell W R."/>
        </authorList>
    </citation>
    <scope>NUCLEOTIDE SEQUENCE</scope>
</reference>
<evidence type="ECO:0000256" key="1">
    <source>
        <dbReference type="SAM" id="Phobius"/>
    </source>
</evidence>
<organism evidence="3 4">
    <name type="scientific">Adineta steineri</name>
    <dbReference type="NCBI Taxonomy" id="433720"/>
    <lineage>
        <taxon>Eukaryota</taxon>
        <taxon>Metazoa</taxon>
        <taxon>Spiralia</taxon>
        <taxon>Gnathifera</taxon>
        <taxon>Rotifera</taxon>
        <taxon>Eurotatoria</taxon>
        <taxon>Bdelloidea</taxon>
        <taxon>Adinetida</taxon>
        <taxon>Adinetidae</taxon>
        <taxon>Adineta</taxon>
    </lineage>
</organism>
<sequence length="534" mass="61301">MKKVNEETLLIQSIHFLLILYRPPAKIHLSNLSGRFIKTILPKIKCEKITSLQFRRTRLSNKEFGFLPPANKLTSKTVVDIQDVKFENILYELQHQLKRFEIYLLIDISLQSLDSMYGYRESYVIQYFLVQTELMKIMPNIRYLHFIINNDDIQQTVNARVTTKYTNSLSSYSSTFVRPNGYTKNYYFHAIKVRVFTTDLYSFTSNSTFDTYGSVHHYPVELTNSSKSMIAYNDDNGGGGREFQINLTLQSNKAYVLLITTYSPNVTGLFTIIVEGPSNVEFIQNDYFVLESTTTTTISPMITSTYLGILSSYSLKFSRPSYSPYNYYYQASKITTTMSGTYSFVSNSSIDTYGYFYDGSFDPIYPNLNLIASNDDGGDNNQFRINVTLQFQCKYILVVTTYSSNITGSFSIKAVGPSRVYFYSITSATDQYQLCNSYTPLYPNKSSVKKIIVIVIPILIVLIIIIIGCCISRCNRKRMSRHHQNVQTGMLSIPNIQRIEIAIPYTISLTRTSDRFEEQPPSYESVISSMRIQR</sequence>
<feature type="transmembrane region" description="Helical" evidence="1">
    <location>
        <begin position="451"/>
        <end position="471"/>
    </location>
</feature>
<comment type="caution">
    <text evidence="3">The sequence shown here is derived from an EMBL/GenBank/DDBJ whole genome shotgun (WGS) entry which is preliminary data.</text>
</comment>
<keyword evidence="1" id="KW-0472">Membrane</keyword>
<proteinExistence type="predicted"/>
<keyword evidence="1" id="KW-0812">Transmembrane</keyword>
<dbReference type="EMBL" id="CAJNOE010000133">
    <property type="protein sequence ID" value="CAF0959606.1"/>
    <property type="molecule type" value="Genomic_DNA"/>
</dbReference>
<dbReference type="Proteomes" id="UP000663860">
    <property type="component" value="Unassembled WGS sequence"/>
</dbReference>
<dbReference type="EMBL" id="CAJOBB010001907">
    <property type="protein sequence ID" value="CAF3917749.1"/>
    <property type="molecule type" value="Genomic_DNA"/>
</dbReference>
<dbReference type="AlphaFoldDB" id="A0A819IG24"/>
<evidence type="ECO:0000313" key="3">
    <source>
        <dbReference type="EMBL" id="CAF3917749.1"/>
    </source>
</evidence>
<protein>
    <submittedName>
        <fullName evidence="3">Uncharacterized protein</fullName>
    </submittedName>
</protein>
<accession>A0A819IG24</accession>
<evidence type="ECO:0000313" key="4">
    <source>
        <dbReference type="Proteomes" id="UP000663868"/>
    </source>
</evidence>
<evidence type="ECO:0000313" key="2">
    <source>
        <dbReference type="EMBL" id="CAF0959606.1"/>
    </source>
</evidence>
<name>A0A819IG24_9BILA</name>
<gene>
    <name evidence="2" type="ORF">IZO911_LOCUS15466</name>
    <name evidence="3" type="ORF">KXQ929_LOCUS23719</name>
</gene>
<keyword evidence="1" id="KW-1133">Transmembrane helix</keyword>
<dbReference type="Proteomes" id="UP000663868">
    <property type="component" value="Unassembled WGS sequence"/>
</dbReference>